<proteinExistence type="predicted"/>
<dbReference type="AlphaFoldDB" id="A0A6N7QCN7"/>
<sequence>MLGGGSARFFDVGADGVRERGAMLGGGSARFFEVGADGARERGAMLGGGFFFAAFFPAFDAFRARQNSSSALRTTSFTNRLRAIFFFSETVKASS</sequence>
<dbReference type="EMBL" id="WJIE01000049">
    <property type="protein sequence ID" value="MRG98651.1"/>
    <property type="molecule type" value="Genomic_DNA"/>
</dbReference>
<evidence type="ECO:0000313" key="2">
    <source>
        <dbReference type="Proteomes" id="UP000440224"/>
    </source>
</evidence>
<keyword evidence="2" id="KW-1185">Reference proteome</keyword>
<organism evidence="1 2">
    <name type="scientific">Polyangium spumosum</name>
    <dbReference type="NCBI Taxonomy" id="889282"/>
    <lineage>
        <taxon>Bacteria</taxon>
        <taxon>Pseudomonadati</taxon>
        <taxon>Myxococcota</taxon>
        <taxon>Polyangia</taxon>
        <taxon>Polyangiales</taxon>
        <taxon>Polyangiaceae</taxon>
        <taxon>Polyangium</taxon>
    </lineage>
</organism>
<reference evidence="1 2" key="1">
    <citation type="submission" date="2019-10" db="EMBL/GenBank/DDBJ databases">
        <title>A soil myxobacterium in the family Polyangiaceae.</title>
        <authorList>
            <person name="Li Y."/>
            <person name="Wang J."/>
        </authorList>
    </citation>
    <scope>NUCLEOTIDE SEQUENCE [LARGE SCALE GENOMIC DNA]</scope>
    <source>
        <strain evidence="1 2">DSM 14734</strain>
    </source>
</reference>
<name>A0A6N7QCN7_9BACT</name>
<accession>A0A6N7QCN7</accession>
<gene>
    <name evidence="1" type="ORF">GF068_43095</name>
</gene>
<dbReference type="RefSeq" id="WP_153825414.1">
    <property type="nucleotide sequence ID" value="NZ_WJIE01000049.1"/>
</dbReference>
<comment type="caution">
    <text evidence="1">The sequence shown here is derived from an EMBL/GenBank/DDBJ whole genome shotgun (WGS) entry which is preliminary data.</text>
</comment>
<evidence type="ECO:0000313" key="1">
    <source>
        <dbReference type="EMBL" id="MRG98651.1"/>
    </source>
</evidence>
<dbReference type="Proteomes" id="UP000440224">
    <property type="component" value="Unassembled WGS sequence"/>
</dbReference>
<protein>
    <submittedName>
        <fullName evidence="1">Uncharacterized protein</fullName>
    </submittedName>
</protein>